<evidence type="ECO:0000256" key="4">
    <source>
        <dbReference type="ARBA" id="ARBA00022833"/>
    </source>
</evidence>
<comment type="caution">
    <text evidence="6">The sequence shown here is derived from an EMBL/GenBank/DDBJ whole genome shotgun (WGS) entry which is preliminary data.</text>
</comment>
<keyword evidence="4" id="KW-0862">Zinc</keyword>
<evidence type="ECO:0000256" key="1">
    <source>
        <dbReference type="ARBA" id="ARBA00001947"/>
    </source>
</evidence>
<proteinExistence type="predicted"/>
<comment type="cofactor">
    <cofactor evidence="1">
        <name>Zn(2+)</name>
        <dbReference type="ChEBI" id="CHEBI:29105"/>
    </cofactor>
</comment>
<evidence type="ECO:0000313" key="7">
    <source>
        <dbReference type="Proteomes" id="UP001500791"/>
    </source>
</evidence>
<dbReference type="CDD" id="cd07737">
    <property type="entry name" value="YcbL-like_MBL-fold"/>
    <property type="match status" value="1"/>
</dbReference>
<evidence type="ECO:0000256" key="3">
    <source>
        <dbReference type="ARBA" id="ARBA00022801"/>
    </source>
</evidence>
<dbReference type="SMART" id="SM00849">
    <property type="entry name" value="Lactamase_B"/>
    <property type="match status" value="1"/>
</dbReference>
<accession>A0ABN0YG61</accession>
<sequence>MSQRRYFMGMNQQTAPIGVLVSPVTPLQQNCTIVWCAKTLKAAVIDPGASAEALYAEIQRRGLTLEAIWITHGHLDHAGGAQDLQQISGVEIIGPHKADLFWIEAIPEQGLKWGLPDARSFTPTRWLENGDVLSLGETRWEVYHCPGHTPGHVIFFNREARFAQVGDVLFKGSVGRTDFPQSSHEDLVNSIVGRLWSLGDDVTFIPGHGPHSTFGHERRSNPFVGDAVVNSAKMAGNISGPS</sequence>
<name>A0ABN0YG61_9CAUL</name>
<protein>
    <submittedName>
        <fullName evidence="6">MBL fold metallo-hydrolase</fullName>
    </submittedName>
</protein>
<organism evidence="6 7">
    <name type="scientific">Brevundimonas terrae</name>
    <dbReference type="NCBI Taxonomy" id="363631"/>
    <lineage>
        <taxon>Bacteria</taxon>
        <taxon>Pseudomonadati</taxon>
        <taxon>Pseudomonadota</taxon>
        <taxon>Alphaproteobacteria</taxon>
        <taxon>Caulobacterales</taxon>
        <taxon>Caulobacteraceae</taxon>
        <taxon>Brevundimonas</taxon>
    </lineage>
</organism>
<evidence type="ECO:0000313" key="6">
    <source>
        <dbReference type="EMBL" id="GAA0394475.1"/>
    </source>
</evidence>
<keyword evidence="7" id="KW-1185">Reference proteome</keyword>
<dbReference type="PANTHER" id="PTHR46233:SF3">
    <property type="entry name" value="HYDROXYACYLGLUTATHIONE HYDROLASE GLOC"/>
    <property type="match status" value="1"/>
</dbReference>
<gene>
    <name evidence="6" type="ORF">GCM10009093_21320</name>
</gene>
<evidence type="ECO:0000259" key="5">
    <source>
        <dbReference type="SMART" id="SM00849"/>
    </source>
</evidence>
<evidence type="ECO:0000256" key="2">
    <source>
        <dbReference type="ARBA" id="ARBA00022723"/>
    </source>
</evidence>
<dbReference type="InterPro" id="IPR051453">
    <property type="entry name" value="MBL_Glyoxalase_II"/>
</dbReference>
<reference evidence="6 7" key="1">
    <citation type="journal article" date="2019" name="Int. J. Syst. Evol. Microbiol.">
        <title>The Global Catalogue of Microorganisms (GCM) 10K type strain sequencing project: providing services to taxonomists for standard genome sequencing and annotation.</title>
        <authorList>
            <consortium name="The Broad Institute Genomics Platform"/>
            <consortium name="The Broad Institute Genome Sequencing Center for Infectious Disease"/>
            <person name="Wu L."/>
            <person name="Ma J."/>
        </authorList>
    </citation>
    <scope>NUCLEOTIDE SEQUENCE [LARGE SCALE GENOMIC DNA]</scope>
    <source>
        <strain evidence="6 7">JCM 13476</strain>
    </source>
</reference>
<dbReference type="SUPFAM" id="SSF56281">
    <property type="entry name" value="Metallo-hydrolase/oxidoreductase"/>
    <property type="match status" value="1"/>
</dbReference>
<dbReference type="Proteomes" id="UP001500791">
    <property type="component" value="Unassembled WGS sequence"/>
</dbReference>
<dbReference type="Gene3D" id="3.60.15.10">
    <property type="entry name" value="Ribonuclease Z/Hydroxyacylglutathione hydrolase-like"/>
    <property type="match status" value="1"/>
</dbReference>
<dbReference type="RefSeq" id="WP_279588493.1">
    <property type="nucleotide sequence ID" value="NZ_BAAAEJ010000007.1"/>
</dbReference>
<keyword evidence="2" id="KW-0479">Metal-binding</keyword>
<dbReference type="InterPro" id="IPR036866">
    <property type="entry name" value="RibonucZ/Hydroxyglut_hydro"/>
</dbReference>
<dbReference type="PANTHER" id="PTHR46233">
    <property type="entry name" value="HYDROXYACYLGLUTATHIONE HYDROLASE GLOC"/>
    <property type="match status" value="1"/>
</dbReference>
<dbReference type="EMBL" id="BAAAEJ010000007">
    <property type="protein sequence ID" value="GAA0394475.1"/>
    <property type="molecule type" value="Genomic_DNA"/>
</dbReference>
<dbReference type="Pfam" id="PF00753">
    <property type="entry name" value="Lactamase_B"/>
    <property type="match status" value="1"/>
</dbReference>
<feature type="domain" description="Metallo-beta-lactamase" evidence="5">
    <location>
        <begin position="28"/>
        <end position="208"/>
    </location>
</feature>
<keyword evidence="3" id="KW-0378">Hydrolase</keyword>
<dbReference type="InterPro" id="IPR001279">
    <property type="entry name" value="Metallo-B-lactamas"/>
</dbReference>